<gene>
    <name evidence="3" type="primary">fdhD</name>
    <name evidence="4" type="ORF">J2R99_002239</name>
</gene>
<comment type="caution">
    <text evidence="4">The sequence shown here is derived from an EMBL/GenBank/DDBJ whole genome shotgun (WGS) entry which is preliminary data.</text>
</comment>
<accession>A0ABU0C769</accession>
<proteinExistence type="inferred from homology"/>
<dbReference type="Gene3D" id="3.10.20.10">
    <property type="match status" value="1"/>
</dbReference>
<comment type="caution">
    <text evidence="3">Lacks conserved residue(s) required for the propagation of feature annotation.</text>
</comment>
<feature type="active site" description="Cysteine persulfide intermediate" evidence="3">
    <location>
        <position position="110"/>
    </location>
</feature>
<dbReference type="InterPro" id="IPR003786">
    <property type="entry name" value="FdhD"/>
</dbReference>
<keyword evidence="5" id="KW-1185">Reference proteome</keyword>
<dbReference type="PANTHER" id="PTHR30592">
    <property type="entry name" value="FORMATE DEHYDROGENASE"/>
    <property type="match status" value="1"/>
</dbReference>
<dbReference type="EMBL" id="JAUSUK010000002">
    <property type="protein sequence ID" value="MDQ0326370.1"/>
    <property type="molecule type" value="Genomic_DNA"/>
</dbReference>
<dbReference type="Gene3D" id="3.40.140.10">
    <property type="entry name" value="Cytidine Deaminase, domain 2"/>
    <property type="match status" value="1"/>
</dbReference>
<dbReference type="RefSeq" id="WP_307154557.1">
    <property type="nucleotide sequence ID" value="NZ_JAUSUK010000002.1"/>
</dbReference>
<dbReference type="PIRSF" id="PIRSF015626">
    <property type="entry name" value="FdhD"/>
    <property type="match status" value="1"/>
</dbReference>
<dbReference type="InterPro" id="IPR016193">
    <property type="entry name" value="Cytidine_deaminase-like"/>
</dbReference>
<evidence type="ECO:0000313" key="4">
    <source>
        <dbReference type="EMBL" id="MDQ0326370.1"/>
    </source>
</evidence>
<reference evidence="4 5" key="1">
    <citation type="submission" date="2023-07" db="EMBL/GenBank/DDBJ databases">
        <title>Genomic Encyclopedia of Type Strains, Phase IV (KMG-IV): sequencing the most valuable type-strain genomes for metagenomic binning, comparative biology and taxonomic classification.</title>
        <authorList>
            <person name="Goeker M."/>
        </authorList>
    </citation>
    <scope>NUCLEOTIDE SEQUENCE [LARGE SCALE GENOMIC DNA]</scope>
    <source>
        <strain evidence="4 5">DSM 11549</strain>
    </source>
</reference>
<keyword evidence="2 3" id="KW-0501">Molybdenum cofactor biosynthesis</keyword>
<sequence length="279" mass="29028">MTQKTHHPVARIAHRLGKARPGERDLPEETAVALTYGGTTQAVMMATPADLVDFAVGFTLTEGIIDTAEAIDAVDIVELEAGIDVQIMLADDADENLAERRRRLAGPVGCGLCGIESLEGAVRQPPPVPASDLTLSPAEIARAMGALSRAQPLHAATRAVHAAGLYVPGEGLVAVREDVGRHNALDKLAGALARHEIPAAQGAIVLTSRVSVEMVQKAAVAGSPILLAVSAPTALAVRMAEAAGITLVAIVRDRDFEVFTHPGRITGTPETSARLTHVA</sequence>
<evidence type="ECO:0000256" key="2">
    <source>
        <dbReference type="ARBA" id="ARBA00023150"/>
    </source>
</evidence>
<protein>
    <recommendedName>
        <fullName evidence="3">Sulfur carrier protein FdhD</fullName>
    </recommendedName>
</protein>
<dbReference type="HAMAP" id="MF_00187">
    <property type="entry name" value="FdhD"/>
    <property type="match status" value="1"/>
</dbReference>
<dbReference type="PANTHER" id="PTHR30592:SF1">
    <property type="entry name" value="SULFUR CARRIER PROTEIN FDHD"/>
    <property type="match status" value="1"/>
</dbReference>
<comment type="subcellular location">
    <subcellularLocation>
        <location evidence="3">Cytoplasm</location>
    </subcellularLocation>
</comment>
<keyword evidence="1 3" id="KW-0963">Cytoplasm</keyword>
<dbReference type="NCBIfam" id="TIGR00129">
    <property type="entry name" value="fdhD_narQ"/>
    <property type="match status" value="1"/>
</dbReference>
<evidence type="ECO:0000313" key="5">
    <source>
        <dbReference type="Proteomes" id="UP001230253"/>
    </source>
</evidence>
<organism evidence="4 5">
    <name type="scientific">Rhodopseudomonas julia</name>
    <dbReference type="NCBI Taxonomy" id="200617"/>
    <lineage>
        <taxon>Bacteria</taxon>
        <taxon>Pseudomonadati</taxon>
        <taxon>Pseudomonadota</taxon>
        <taxon>Alphaproteobacteria</taxon>
        <taxon>Hyphomicrobiales</taxon>
        <taxon>Nitrobacteraceae</taxon>
        <taxon>Rhodopseudomonas</taxon>
    </lineage>
</organism>
<comment type="similarity">
    <text evidence="3">Belongs to the FdhD family.</text>
</comment>
<evidence type="ECO:0000256" key="3">
    <source>
        <dbReference type="HAMAP-Rule" id="MF_00187"/>
    </source>
</evidence>
<comment type="function">
    <text evidence="3">Required for formate dehydrogenase (FDH) activity. Acts as a sulfur carrier protein that transfers sulfur from IscS to the molybdenum cofactor prior to its insertion into FDH.</text>
</comment>
<dbReference type="Proteomes" id="UP001230253">
    <property type="component" value="Unassembled WGS sequence"/>
</dbReference>
<name>A0ABU0C769_9BRAD</name>
<dbReference type="SUPFAM" id="SSF53927">
    <property type="entry name" value="Cytidine deaminase-like"/>
    <property type="match status" value="1"/>
</dbReference>
<dbReference type="Pfam" id="PF02634">
    <property type="entry name" value="FdhD-NarQ"/>
    <property type="match status" value="1"/>
</dbReference>
<evidence type="ECO:0000256" key="1">
    <source>
        <dbReference type="ARBA" id="ARBA00022490"/>
    </source>
</evidence>